<dbReference type="Pfam" id="PF03308">
    <property type="entry name" value="MeaB"/>
    <property type="match status" value="1"/>
</dbReference>
<gene>
    <name evidence="6" type="ORF">SULPSESMR1_01212</name>
</gene>
<dbReference type="GO" id="GO:0003924">
    <property type="term" value="F:GTPase activity"/>
    <property type="evidence" value="ECO:0007669"/>
    <property type="project" value="InterPro"/>
</dbReference>
<evidence type="ECO:0000256" key="3">
    <source>
        <dbReference type="ARBA" id="ARBA00022801"/>
    </source>
</evidence>
<dbReference type="OrthoDB" id="9778292at2"/>
<reference evidence="6 7" key="1">
    <citation type="submission" date="2017-07" db="EMBL/GenBank/DDBJ databases">
        <title>Genome Sequence of Sulfitobacter pseudonitzschiae Strain SMR1 Isolated from a culture of the Diatom Skeletonema marinoi.</title>
        <authorList>
            <person name="Topel M."/>
            <person name="Pinder M.I.M."/>
            <person name="Johansson O.N."/>
            <person name="Kourtchenko O."/>
            <person name="Godhe A."/>
            <person name="Clarke A.K."/>
        </authorList>
    </citation>
    <scope>NUCLEOTIDE SEQUENCE [LARGE SCALE GENOMIC DNA]</scope>
    <source>
        <strain evidence="6 7">SMR1</strain>
    </source>
</reference>
<dbReference type="KEGG" id="spse:SULPSESMR1_01212"/>
<sequence>MSVFSSTRPAGRAAYRPSREFVPDILAGSVPAISRMITRAEAGYPEAAGALSEIYTHTGNAHIVGITGVPGGGKSTLVSALIRALASDGHKVGVIAIDPSSPFSGGAILGDRVRMSEAATVSQAFVRSMATRGHLGGLTRSTLQAVDILDAAGYSPVIIETVGVGQDEVEIATAAHTTVVLSAPGLGDDIQAIKAGILEIADIHVVSKCDRPDAAALVSALNGMLAMGPSGRNPVWHPPVIPVSSVSGERIGDLKDAIGRHRTHLSESGELSGRLRAIAETRILGTAKHLFQQKFNQTSDTLENHIRAVVDREMDPSCAAYALLEWKDREPET</sequence>
<evidence type="ECO:0000313" key="7">
    <source>
        <dbReference type="Proteomes" id="UP000199754"/>
    </source>
</evidence>
<evidence type="ECO:0000313" key="6">
    <source>
        <dbReference type="EMBL" id="ASM72034.1"/>
    </source>
</evidence>
<keyword evidence="2" id="KW-0547">Nucleotide-binding</keyword>
<dbReference type="SUPFAM" id="SSF52540">
    <property type="entry name" value="P-loop containing nucleoside triphosphate hydrolases"/>
    <property type="match status" value="1"/>
</dbReference>
<keyword evidence="4" id="KW-0342">GTP-binding</keyword>
<evidence type="ECO:0000256" key="2">
    <source>
        <dbReference type="ARBA" id="ARBA00022741"/>
    </source>
</evidence>
<comment type="similarity">
    <text evidence="1">Belongs to the SIMIBI class G3E GTPase family. ArgK/MeaB subfamily.</text>
</comment>
<protein>
    <submittedName>
        <fullName evidence="6">Putative GTPase</fullName>
        <ecNumber evidence="6">3.6.-.-</ecNumber>
    </submittedName>
</protein>
<dbReference type="Gene3D" id="3.40.50.300">
    <property type="entry name" value="P-loop containing nucleotide triphosphate hydrolases"/>
    <property type="match status" value="1"/>
</dbReference>
<keyword evidence="7" id="KW-1185">Reference proteome</keyword>
<dbReference type="Proteomes" id="UP000199754">
    <property type="component" value="Chromosome"/>
</dbReference>
<name>A0A221JZ65_9RHOB</name>
<dbReference type="AlphaFoldDB" id="A0A221JZ65"/>
<dbReference type="PANTHER" id="PTHR43087:SF1">
    <property type="entry name" value="LAO_AO TRANSPORT SYSTEM ATPASE"/>
    <property type="match status" value="1"/>
</dbReference>
<dbReference type="InterPro" id="IPR005129">
    <property type="entry name" value="GTPase_ArgK"/>
</dbReference>
<evidence type="ECO:0000256" key="5">
    <source>
        <dbReference type="ARBA" id="ARBA00023186"/>
    </source>
</evidence>
<evidence type="ECO:0000256" key="1">
    <source>
        <dbReference type="ARBA" id="ARBA00009625"/>
    </source>
</evidence>
<organism evidence="6 7">
    <name type="scientific">Pseudosulfitobacter pseudonitzschiae</name>
    <dbReference type="NCBI Taxonomy" id="1402135"/>
    <lineage>
        <taxon>Bacteria</taxon>
        <taxon>Pseudomonadati</taxon>
        <taxon>Pseudomonadota</taxon>
        <taxon>Alphaproteobacteria</taxon>
        <taxon>Rhodobacterales</taxon>
        <taxon>Roseobacteraceae</taxon>
        <taxon>Pseudosulfitobacter</taxon>
    </lineage>
</organism>
<dbReference type="InterPro" id="IPR027417">
    <property type="entry name" value="P-loop_NTPase"/>
</dbReference>
<proteinExistence type="inferred from homology"/>
<dbReference type="CDD" id="cd03114">
    <property type="entry name" value="MMAA-like"/>
    <property type="match status" value="1"/>
</dbReference>
<dbReference type="InterPro" id="IPR052040">
    <property type="entry name" value="GTPase/Isobutyryl-CoA_mutase"/>
</dbReference>
<dbReference type="PANTHER" id="PTHR43087">
    <property type="entry name" value="LYSINE/ARGININE/ORNITHINE TRANSPORT SYSTEM KINASE"/>
    <property type="match status" value="1"/>
</dbReference>
<keyword evidence="5" id="KW-0143">Chaperone</keyword>
<accession>A0A221JZ65</accession>
<keyword evidence="3 6" id="KW-0378">Hydrolase</keyword>
<dbReference type="EC" id="3.6.-.-" evidence="6"/>
<dbReference type="GO" id="GO:0005525">
    <property type="term" value="F:GTP binding"/>
    <property type="evidence" value="ECO:0007669"/>
    <property type="project" value="UniProtKB-KW"/>
</dbReference>
<dbReference type="NCBIfam" id="TIGR00750">
    <property type="entry name" value="lao"/>
    <property type="match status" value="1"/>
</dbReference>
<dbReference type="EMBL" id="CP022415">
    <property type="protein sequence ID" value="ASM72034.1"/>
    <property type="molecule type" value="Genomic_DNA"/>
</dbReference>
<evidence type="ECO:0000256" key="4">
    <source>
        <dbReference type="ARBA" id="ARBA00023134"/>
    </source>
</evidence>